<feature type="chain" id="PRO_5004012004" evidence="1">
    <location>
        <begin position="18"/>
        <end position="74"/>
    </location>
</feature>
<evidence type="ECO:0000313" key="2">
    <source>
        <dbReference type="EnsemblPlants" id="PGSC0003DMT400003747"/>
    </source>
</evidence>
<feature type="signal peptide" evidence="1">
    <location>
        <begin position="1"/>
        <end position="17"/>
    </location>
</feature>
<evidence type="ECO:0000313" key="3">
    <source>
        <dbReference type="Proteomes" id="UP000011115"/>
    </source>
</evidence>
<keyword evidence="1" id="KW-0732">Signal</keyword>
<dbReference type="HOGENOM" id="CLU_2692591_0_0_1"/>
<dbReference type="Proteomes" id="UP000011115">
    <property type="component" value="Unassembled WGS sequence"/>
</dbReference>
<dbReference type="EnsemblPlants" id="PGSC0003DMT400003747">
    <property type="protein sequence ID" value="PGSC0003DMT400003747"/>
    <property type="gene ID" value="PGSC0003DMG400001475"/>
</dbReference>
<protein>
    <submittedName>
        <fullName evidence="2">Uncharacterized protein</fullName>
    </submittedName>
</protein>
<reference evidence="3" key="1">
    <citation type="journal article" date="2011" name="Nature">
        <title>Genome sequence and analysis of the tuber crop potato.</title>
        <authorList>
            <consortium name="The Potato Genome Sequencing Consortium"/>
        </authorList>
    </citation>
    <scope>NUCLEOTIDE SEQUENCE [LARGE SCALE GENOMIC DNA]</scope>
    <source>
        <strain evidence="3">cv. DM1-3 516 R44</strain>
    </source>
</reference>
<accession>M0ZM95</accession>
<sequence>MGALSFSLLRILSRISGLEVTLSVRAIVEIVNQLRHFTMARRSYLPRLSFQERQQEIRILRLFMMCHSGQKLEL</sequence>
<dbReference type="ExpressionAtlas" id="M0ZM95">
    <property type="expression patterns" value="baseline"/>
</dbReference>
<keyword evidence="3" id="KW-1185">Reference proteome</keyword>
<evidence type="ECO:0000256" key="1">
    <source>
        <dbReference type="SAM" id="SignalP"/>
    </source>
</evidence>
<organism evidence="2 3">
    <name type="scientific">Solanum tuberosum</name>
    <name type="common">Potato</name>
    <dbReference type="NCBI Taxonomy" id="4113"/>
    <lineage>
        <taxon>Eukaryota</taxon>
        <taxon>Viridiplantae</taxon>
        <taxon>Streptophyta</taxon>
        <taxon>Embryophyta</taxon>
        <taxon>Tracheophyta</taxon>
        <taxon>Spermatophyta</taxon>
        <taxon>Magnoliopsida</taxon>
        <taxon>eudicotyledons</taxon>
        <taxon>Gunneridae</taxon>
        <taxon>Pentapetalae</taxon>
        <taxon>asterids</taxon>
        <taxon>lamiids</taxon>
        <taxon>Solanales</taxon>
        <taxon>Solanaceae</taxon>
        <taxon>Solanoideae</taxon>
        <taxon>Solaneae</taxon>
        <taxon>Solanum</taxon>
    </lineage>
</organism>
<dbReference type="Gramene" id="PGSC0003DMT400003747">
    <property type="protein sequence ID" value="PGSC0003DMT400003747"/>
    <property type="gene ID" value="PGSC0003DMG400001475"/>
</dbReference>
<dbReference type="AlphaFoldDB" id="M0ZM95"/>
<name>M0ZM95_SOLTU</name>
<proteinExistence type="predicted"/>
<reference evidence="2" key="2">
    <citation type="submission" date="2015-06" db="UniProtKB">
        <authorList>
            <consortium name="EnsemblPlants"/>
        </authorList>
    </citation>
    <scope>IDENTIFICATION</scope>
    <source>
        <strain evidence="2">DM1-3 516 R44</strain>
    </source>
</reference>